<accession>X1GPQ0</accession>
<protein>
    <submittedName>
        <fullName evidence="1">Uncharacterized protein</fullName>
    </submittedName>
</protein>
<dbReference type="EMBL" id="BARU01005957">
    <property type="protein sequence ID" value="GAH43584.1"/>
    <property type="molecule type" value="Genomic_DNA"/>
</dbReference>
<name>X1GPQ0_9ZZZZ</name>
<sequence length="119" mass="14450">MRKEYAKLKQLLNHTEYKDERARILDTMISLGTYRQLKNLYDDIDDPDERYKVFRFMLVIGNYNQLHKLLDENEYEEKRAEILMLCSPSVHIANWETCVMKSMMRKRSERYVAQCCPFK</sequence>
<gene>
    <name evidence="1" type="ORF">S03H2_11692</name>
</gene>
<reference evidence="1" key="1">
    <citation type="journal article" date="2014" name="Front. Microbiol.">
        <title>High frequency of phylogenetically diverse reductive dehalogenase-homologous genes in deep subseafloor sedimentary metagenomes.</title>
        <authorList>
            <person name="Kawai M."/>
            <person name="Futagami T."/>
            <person name="Toyoda A."/>
            <person name="Takaki Y."/>
            <person name="Nishi S."/>
            <person name="Hori S."/>
            <person name="Arai W."/>
            <person name="Tsubouchi T."/>
            <person name="Morono Y."/>
            <person name="Uchiyama I."/>
            <person name="Ito T."/>
            <person name="Fujiyama A."/>
            <person name="Inagaki F."/>
            <person name="Takami H."/>
        </authorList>
    </citation>
    <scope>NUCLEOTIDE SEQUENCE</scope>
    <source>
        <strain evidence="1">Expedition CK06-06</strain>
    </source>
</reference>
<organism evidence="1">
    <name type="scientific">marine sediment metagenome</name>
    <dbReference type="NCBI Taxonomy" id="412755"/>
    <lineage>
        <taxon>unclassified sequences</taxon>
        <taxon>metagenomes</taxon>
        <taxon>ecological metagenomes</taxon>
    </lineage>
</organism>
<comment type="caution">
    <text evidence="1">The sequence shown here is derived from an EMBL/GenBank/DDBJ whole genome shotgun (WGS) entry which is preliminary data.</text>
</comment>
<dbReference type="AlphaFoldDB" id="X1GPQ0"/>
<proteinExistence type="predicted"/>
<evidence type="ECO:0000313" key="1">
    <source>
        <dbReference type="EMBL" id="GAH43584.1"/>
    </source>
</evidence>